<sequence length="116" mass="12469">MNALNGASARNEKLALVYAVALAATEQHGEPVTQAFQNVARDPDPAVRQSVIVATGYFPYPGLVDLVRQLRDSDPVDHVRKNAEILLNGLSGGNRLYDFPFIGLSLGASSCQFRGV</sequence>
<dbReference type="Pfam" id="PF13646">
    <property type="entry name" value="HEAT_2"/>
    <property type="match status" value="1"/>
</dbReference>
<dbReference type="InterPro" id="IPR016024">
    <property type="entry name" value="ARM-type_fold"/>
</dbReference>
<name>A0A7W7RTF0_9ACTN</name>
<organism evidence="1 2">
    <name type="scientific">Streptosporangium album</name>
    <dbReference type="NCBI Taxonomy" id="47479"/>
    <lineage>
        <taxon>Bacteria</taxon>
        <taxon>Bacillati</taxon>
        <taxon>Actinomycetota</taxon>
        <taxon>Actinomycetes</taxon>
        <taxon>Streptosporangiales</taxon>
        <taxon>Streptosporangiaceae</taxon>
        <taxon>Streptosporangium</taxon>
    </lineage>
</organism>
<dbReference type="AlphaFoldDB" id="A0A7W7RTF0"/>
<evidence type="ECO:0000313" key="1">
    <source>
        <dbReference type="EMBL" id="MBB4937894.1"/>
    </source>
</evidence>
<dbReference type="Gene3D" id="1.25.10.10">
    <property type="entry name" value="Leucine-rich Repeat Variant"/>
    <property type="match status" value="1"/>
</dbReference>
<dbReference type="RefSeq" id="WP_184754186.1">
    <property type="nucleotide sequence ID" value="NZ_BAABEK010000014.1"/>
</dbReference>
<reference evidence="1 2" key="1">
    <citation type="submission" date="2020-08" db="EMBL/GenBank/DDBJ databases">
        <title>Sequencing the genomes of 1000 actinobacteria strains.</title>
        <authorList>
            <person name="Klenk H.-P."/>
        </authorList>
    </citation>
    <scope>NUCLEOTIDE SEQUENCE [LARGE SCALE GENOMIC DNA]</scope>
    <source>
        <strain evidence="1 2">DSM 43023</strain>
    </source>
</reference>
<accession>A0A7W7RTF0</accession>
<dbReference type="EMBL" id="JACHJU010000001">
    <property type="protein sequence ID" value="MBB4937894.1"/>
    <property type="molecule type" value="Genomic_DNA"/>
</dbReference>
<gene>
    <name evidence="1" type="ORF">FHR32_002199</name>
</gene>
<dbReference type="SUPFAM" id="SSF48371">
    <property type="entry name" value="ARM repeat"/>
    <property type="match status" value="1"/>
</dbReference>
<comment type="caution">
    <text evidence="1">The sequence shown here is derived from an EMBL/GenBank/DDBJ whole genome shotgun (WGS) entry which is preliminary data.</text>
</comment>
<dbReference type="Proteomes" id="UP000534286">
    <property type="component" value="Unassembled WGS sequence"/>
</dbReference>
<keyword evidence="2" id="KW-1185">Reference proteome</keyword>
<dbReference type="InterPro" id="IPR011989">
    <property type="entry name" value="ARM-like"/>
</dbReference>
<evidence type="ECO:0000313" key="2">
    <source>
        <dbReference type="Proteomes" id="UP000534286"/>
    </source>
</evidence>
<proteinExistence type="predicted"/>
<protein>
    <submittedName>
        <fullName evidence="1">HEAT repeat protein</fullName>
    </submittedName>
</protein>